<proteinExistence type="predicted"/>
<organism evidence="2 3">
    <name type="scientific">Arthrobacter methylotrophus</name>
    <dbReference type="NCBI Taxonomy" id="121291"/>
    <lineage>
        <taxon>Bacteria</taxon>
        <taxon>Bacillati</taxon>
        <taxon>Actinomycetota</taxon>
        <taxon>Actinomycetes</taxon>
        <taxon>Micrococcales</taxon>
        <taxon>Micrococcaceae</taxon>
        <taxon>Arthrobacter</taxon>
    </lineage>
</organism>
<sequence length="121" mass="12268">MPSADAQGPAAELGAVFAALAGDVASCAALVEEARKSAEQDVLRARRQAAALLSQARLEAGAERANAAARAGRSASERDAQLLEQARHEAAAVEETGLALIPGVVTEVMDSLLAPQGAGHE</sequence>
<keyword evidence="3" id="KW-1185">Reference proteome</keyword>
<dbReference type="EMBL" id="JBHMBH010000054">
    <property type="protein sequence ID" value="MFB9716580.1"/>
    <property type="molecule type" value="Genomic_DNA"/>
</dbReference>
<evidence type="ECO:0008006" key="4">
    <source>
        <dbReference type="Google" id="ProtNLM"/>
    </source>
</evidence>
<evidence type="ECO:0000313" key="3">
    <source>
        <dbReference type="Proteomes" id="UP001589536"/>
    </source>
</evidence>
<dbReference type="RefSeq" id="WP_345033306.1">
    <property type="nucleotide sequence ID" value="NZ_BAABED010000001.1"/>
</dbReference>
<dbReference type="Gene3D" id="1.20.5.2950">
    <property type="match status" value="1"/>
</dbReference>
<reference evidence="2 3" key="1">
    <citation type="submission" date="2024-09" db="EMBL/GenBank/DDBJ databases">
        <authorList>
            <person name="Sun Q."/>
            <person name="Mori K."/>
        </authorList>
    </citation>
    <scope>NUCLEOTIDE SEQUENCE [LARGE SCALE GENOMIC DNA]</scope>
    <source>
        <strain evidence="2 3">JCM 13519</strain>
    </source>
</reference>
<evidence type="ECO:0000313" key="2">
    <source>
        <dbReference type="EMBL" id="MFB9716580.1"/>
    </source>
</evidence>
<keyword evidence="1" id="KW-0175">Coiled coil</keyword>
<accession>A0ABV5UWH4</accession>
<feature type="coiled-coil region" evidence="1">
    <location>
        <begin position="28"/>
        <end position="55"/>
    </location>
</feature>
<name>A0ABV5UWH4_9MICC</name>
<comment type="caution">
    <text evidence="2">The sequence shown here is derived from an EMBL/GenBank/DDBJ whole genome shotgun (WGS) entry which is preliminary data.</text>
</comment>
<protein>
    <recommendedName>
        <fullName evidence="4">ATPase</fullName>
    </recommendedName>
</protein>
<gene>
    <name evidence="2" type="ORF">ACFFPI_21030</name>
</gene>
<dbReference type="Proteomes" id="UP001589536">
    <property type="component" value="Unassembled WGS sequence"/>
</dbReference>
<evidence type="ECO:0000256" key="1">
    <source>
        <dbReference type="SAM" id="Coils"/>
    </source>
</evidence>